<dbReference type="Gene3D" id="1.10.490.10">
    <property type="entry name" value="Globins"/>
    <property type="match status" value="2"/>
</dbReference>
<dbReference type="GO" id="GO:0019825">
    <property type="term" value="F:oxygen binding"/>
    <property type="evidence" value="ECO:0007669"/>
    <property type="project" value="InterPro"/>
</dbReference>
<dbReference type="GO" id="GO:0020037">
    <property type="term" value="F:heme binding"/>
    <property type="evidence" value="ECO:0007669"/>
    <property type="project" value="InterPro"/>
</dbReference>
<dbReference type="InterPro" id="IPR009050">
    <property type="entry name" value="Globin-like_sf"/>
</dbReference>
<protein>
    <submittedName>
        <fullName evidence="2">Uncharacterized protein</fullName>
    </submittedName>
</protein>
<accession>A0A7S1LZF6</accession>
<dbReference type="SUPFAM" id="SSF46458">
    <property type="entry name" value="Globin-like"/>
    <property type="match status" value="1"/>
</dbReference>
<feature type="region of interest" description="Disordered" evidence="1">
    <location>
        <begin position="536"/>
        <end position="564"/>
    </location>
</feature>
<sequence>MSQLASSANPTMRDYFEKTKLGELLERLVVDLGEERPDDVLAFIERWAGDQRRARRKSGAGAGSPALTSTRTSGTVADSGSVAEAAREVWRGAGSGAPTAVAKHFFDVLFTQHASLRRKLFSNVDVEAAKAGLAPLLSQAVLGEMDAAAIGAAAKTHGAGRGAEQKHFHYFLTAALTATSVVVGADAFGPVAEGFRVIFTGIGDAVMIGLGLKSAPDASPAAAKSLQGEWDSVADKPAAVKLMLKVLRTQHPTLQKRVLAGTDDDVIALAVADALSAALNGALSDDAIVSLGTQYGAGRQVEPRHFDYLLCAALTALQHTVGPDAFALTHENWRVKLTNVCDLLRLGACGTATSGGADAAPQLVGPGVGTAASGVVDSKEAMAALSGRSAFDVARDSWAGVSDQKQLVLRFYAVLLTQHRSLCNSVLKDIDLEDIAPTVVDLVTHLLDGAKPLSHLNALGAEHGKPRLVQLKHLHYALSAALTALGITIGETFPAVSDQWKTVLTCFVDEFAAGAACDAMTSPQEQMSISMAPVQPKEGNAAAANETAAESVREGGGDDAAASPKDRVYSDEECLTLVRECWKTLGEQGKRRDMCDHFFSVLLTQHPTVKRRLFAGLEPDALAPLLEAQLDACIAAASFPALPDVTALAKAHGAGRGPIEMKHYHYFLSAGLAAAAIVVGRKEFAPVAEPWRRVFTHIMQAVMAGAPPVDAGAEQYHQPPAA</sequence>
<feature type="compositionally biased region" description="Polar residues" evidence="1">
    <location>
        <begin position="67"/>
        <end position="78"/>
    </location>
</feature>
<feature type="compositionally biased region" description="Low complexity" evidence="1">
    <location>
        <begin position="540"/>
        <end position="550"/>
    </location>
</feature>
<dbReference type="EMBL" id="HBGF01023777">
    <property type="protein sequence ID" value="CAD9117866.1"/>
    <property type="molecule type" value="Transcribed_RNA"/>
</dbReference>
<gene>
    <name evidence="2" type="ORF">NDES1114_LOCUS15727</name>
</gene>
<dbReference type="AlphaFoldDB" id="A0A7S1LZF6"/>
<evidence type="ECO:0000256" key="1">
    <source>
        <dbReference type="SAM" id="MobiDB-lite"/>
    </source>
</evidence>
<dbReference type="CDD" id="cd01040">
    <property type="entry name" value="Mb-like"/>
    <property type="match status" value="1"/>
</dbReference>
<reference evidence="2" key="1">
    <citation type="submission" date="2021-01" db="EMBL/GenBank/DDBJ databases">
        <authorList>
            <person name="Corre E."/>
            <person name="Pelletier E."/>
            <person name="Niang G."/>
            <person name="Scheremetjew M."/>
            <person name="Finn R."/>
            <person name="Kale V."/>
            <person name="Holt S."/>
            <person name="Cochrane G."/>
            <person name="Meng A."/>
            <person name="Brown T."/>
            <person name="Cohen L."/>
        </authorList>
    </citation>
    <scope>NUCLEOTIDE SEQUENCE</scope>
    <source>
        <strain evidence="2">CCAP 1951/1</strain>
    </source>
</reference>
<dbReference type="InterPro" id="IPR012292">
    <property type="entry name" value="Globin/Proto"/>
</dbReference>
<name>A0A7S1LZF6_NEODS</name>
<evidence type="ECO:0000313" key="2">
    <source>
        <dbReference type="EMBL" id="CAD9117866.1"/>
    </source>
</evidence>
<feature type="region of interest" description="Disordered" evidence="1">
    <location>
        <begin position="54"/>
        <end position="78"/>
    </location>
</feature>
<organism evidence="2">
    <name type="scientific">Neobodo designis</name>
    <name type="common">Flagellated protozoan</name>
    <name type="synonym">Bodo designis</name>
    <dbReference type="NCBI Taxonomy" id="312471"/>
    <lineage>
        <taxon>Eukaryota</taxon>
        <taxon>Discoba</taxon>
        <taxon>Euglenozoa</taxon>
        <taxon>Kinetoplastea</taxon>
        <taxon>Metakinetoplastina</taxon>
        <taxon>Neobodonida</taxon>
        <taxon>Neobodo</taxon>
    </lineage>
</organism>
<dbReference type="InterPro" id="IPR044399">
    <property type="entry name" value="Mb-like_M"/>
</dbReference>
<proteinExistence type="predicted"/>